<protein>
    <recommendedName>
        <fullName evidence="1">Gypsy retrotransposon integrase-like protein 1</fullName>
    </recommendedName>
</protein>
<feature type="region of interest" description="Disordered" evidence="2">
    <location>
        <begin position="1"/>
        <end position="29"/>
    </location>
</feature>
<dbReference type="InterPro" id="IPR041588">
    <property type="entry name" value="Integrase_H2C2"/>
</dbReference>
<evidence type="ECO:0000256" key="2">
    <source>
        <dbReference type="SAM" id="MobiDB-lite"/>
    </source>
</evidence>
<dbReference type="FunFam" id="3.30.420.10:FF:000032">
    <property type="entry name" value="Retrovirus-related Pol polyprotein from transposon 297-like Protein"/>
    <property type="match status" value="1"/>
</dbReference>
<dbReference type="PANTHER" id="PTHR37984">
    <property type="entry name" value="PROTEIN CBG26694"/>
    <property type="match status" value="1"/>
</dbReference>
<evidence type="ECO:0000259" key="3">
    <source>
        <dbReference type="PROSITE" id="PS50994"/>
    </source>
</evidence>
<feature type="region of interest" description="Disordered" evidence="2">
    <location>
        <begin position="394"/>
        <end position="429"/>
    </location>
</feature>
<dbReference type="Gene3D" id="3.40.395.10">
    <property type="entry name" value="Adenoviral Proteinase, Chain A"/>
    <property type="match status" value="1"/>
</dbReference>
<name>A0A9Q1IT76_SYNKA</name>
<gene>
    <name evidence="4" type="ORF">SKAU_G00233580</name>
</gene>
<dbReference type="InterPro" id="IPR050951">
    <property type="entry name" value="Retrovirus_Pol_polyprotein"/>
</dbReference>
<dbReference type="GO" id="GO:0003676">
    <property type="term" value="F:nucleic acid binding"/>
    <property type="evidence" value="ECO:0007669"/>
    <property type="project" value="InterPro"/>
</dbReference>
<dbReference type="EMBL" id="JAINUF010000008">
    <property type="protein sequence ID" value="KAJ8351882.1"/>
    <property type="molecule type" value="Genomic_DNA"/>
</dbReference>
<dbReference type="Proteomes" id="UP001152622">
    <property type="component" value="Chromosome 8"/>
</dbReference>
<evidence type="ECO:0000256" key="1">
    <source>
        <dbReference type="ARBA" id="ARBA00039658"/>
    </source>
</evidence>
<proteinExistence type="predicted"/>
<feature type="compositionally biased region" description="Basic and acidic residues" evidence="2">
    <location>
        <begin position="9"/>
        <end position="29"/>
    </location>
</feature>
<evidence type="ECO:0000313" key="4">
    <source>
        <dbReference type="EMBL" id="KAJ8351882.1"/>
    </source>
</evidence>
<dbReference type="InterPro" id="IPR038765">
    <property type="entry name" value="Papain-like_cys_pep_sf"/>
</dbReference>
<dbReference type="SUPFAM" id="SSF54001">
    <property type="entry name" value="Cysteine proteinases"/>
    <property type="match status" value="1"/>
</dbReference>
<dbReference type="InterPro" id="IPR036397">
    <property type="entry name" value="RNaseH_sf"/>
</dbReference>
<dbReference type="OrthoDB" id="8187670at2759"/>
<dbReference type="InterPro" id="IPR012337">
    <property type="entry name" value="RNaseH-like_sf"/>
</dbReference>
<dbReference type="AlphaFoldDB" id="A0A9Q1IT76"/>
<dbReference type="Gene3D" id="3.30.420.10">
    <property type="entry name" value="Ribonuclease H-like superfamily/Ribonuclease H"/>
    <property type="match status" value="1"/>
</dbReference>
<feature type="region of interest" description="Disordered" evidence="2">
    <location>
        <begin position="458"/>
        <end position="478"/>
    </location>
</feature>
<accession>A0A9Q1IT76</accession>
<dbReference type="Gene3D" id="1.10.340.70">
    <property type="match status" value="1"/>
</dbReference>
<dbReference type="PANTHER" id="PTHR37984:SF5">
    <property type="entry name" value="PROTEIN NYNRIN-LIKE"/>
    <property type="match status" value="1"/>
</dbReference>
<dbReference type="Pfam" id="PF17921">
    <property type="entry name" value="Integrase_H2C2"/>
    <property type="match status" value="1"/>
</dbReference>
<dbReference type="PROSITE" id="PS50994">
    <property type="entry name" value="INTEGRASE"/>
    <property type="match status" value="1"/>
</dbReference>
<dbReference type="SUPFAM" id="SSF53098">
    <property type="entry name" value="Ribonuclease H-like"/>
    <property type="match status" value="1"/>
</dbReference>
<dbReference type="InterPro" id="IPR001584">
    <property type="entry name" value="Integrase_cat-core"/>
</dbReference>
<sequence length="738" mass="82772">MPLAQQRNEMSKEAKRNKQYETETSENKKRLIRRDAKKFCLQGSFLYYKDGQSMKRVILTEEERMEVLTEAHAGHFGARRMQEKIGSRFYWRGITQDTLDWKFEKVKTEAPELKPIKPVSPWYMICVDLIGPFKASSKGNRYCLIATNFFTKWVEAIPIKEKTAVATSQALMDMFYTHGAPEVVLTDQGREFWNKVNQTLFENFGVKHRITSAYHPQTNGLDERTNQTLKRAIGKTLDGHQERWEDKLKEIVFAHNSCVHASTRYSPYRLMYGREPRLLSEITGDLPEVEVADPDADDVEKYIQARAEKDGETFDKVRANVAKAQGRQKEAYQRRTKKGTKRFNISPGMEVLKKDERKRGRPGRTMDPDWPTKYRVTEVGDNNLVQLETMDGKPLKTRTPYASVKPLRMRSQAGPPTKTPVDPPAESVHSDDLELHSSVSEEDLLKVTCTVLQDSCASSPAESAHSDDPEMLCSRSEEDALEDSDVVITGVQPGKACAALLNRRVEDFRAMVLGQHTWLDDKVIDHAQALLKAQHANIGGLHATTSLALLSTVPTPAQGFVQIPNVSANHWVTVSNIGCKVGTVHVFDSLGQHKTEDFIAQVTCLLAFPGKSVQLQWPDVQQQAGVSDCGLFAITNSLTLCRGEDPSMVDYHQAAMRTHLFASFQAGILTPFPSTARGPTAKAVHAIEVDVHCLCRRTIRFDDSPRAATLTRCLGEMIVKDLRPLSIVEDQGIMVGGG</sequence>
<keyword evidence="5" id="KW-1185">Reference proteome</keyword>
<reference evidence="4" key="1">
    <citation type="journal article" date="2023" name="Science">
        <title>Genome structures resolve the early diversification of teleost fishes.</title>
        <authorList>
            <person name="Parey E."/>
            <person name="Louis A."/>
            <person name="Montfort J."/>
            <person name="Bouchez O."/>
            <person name="Roques C."/>
            <person name="Iampietro C."/>
            <person name="Lluch J."/>
            <person name="Castinel A."/>
            <person name="Donnadieu C."/>
            <person name="Desvignes T."/>
            <person name="Floi Bucao C."/>
            <person name="Jouanno E."/>
            <person name="Wen M."/>
            <person name="Mejri S."/>
            <person name="Dirks R."/>
            <person name="Jansen H."/>
            <person name="Henkel C."/>
            <person name="Chen W.J."/>
            <person name="Zahm M."/>
            <person name="Cabau C."/>
            <person name="Klopp C."/>
            <person name="Thompson A.W."/>
            <person name="Robinson-Rechavi M."/>
            <person name="Braasch I."/>
            <person name="Lecointre G."/>
            <person name="Bobe J."/>
            <person name="Postlethwait J.H."/>
            <person name="Berthelot C."/>
            <person name="Roest Crollius H."/>
            <person name="Guiguen Y."/>
        </authorList>
    </citation>
    <scope>NUCLEOTIDE SEQUENCE</scope>
    <source>
        <strain evidence="4">WJC10195</strain>
    </source>
</reference>
<dbReference type="Pfam" id="PF00665">
    <property type="entry name" value="rve"/>
    <property type="match status" value="1"/>
</dbReference>
<dbReference type="GO" id="GO:0015074">
    <property type="term" value="P:DNA integration"/>
    <property type="evidence" value="ECO:0007669"/>
    <property type="project" value="InterPro"/>
</dbReference>
<feature type="domain" description="Integrase catalytic" evidence="3">
    <location>
        <begin position="117"/>
        <end position="275"/>
    </location>
</feature>
<evidence type="ECO:0000313" key="5">
    <source>
        <dbReference type="Proteomes" id="UP001152622"/>
    </source>
</evidence>
<comment type="caution">
    <text evidence="4">The sequence shown here is derived from an EMBL/GenBank/DDBJ whole genome shotgun (WGS) entry which is preliminary data.</text>
</comment>
<organism evidence="4 5">
    <name type="scientific">Synaphobranchus kaupii</name>
    <name type="common">Kaup's arrowtooth eel</name>
    <dbReference type="NCBI Taxonomy" id="118154"/>
    <lineage>
        <taxon>Eukaryota</taxon>
        <taxon>Metazoa</taxon>
        <taxon>Chordata</taxon>
        <taxon>Craniata</taxon>
        <taxon>Vertebrata</taxon>
        <taxon>Euteleostomi</taxon>
        <taxon>Actinopterygii</taxon>
        <taxon>Neopterygii</taxon>
        <taxon>Teleostei</taxon>
        <taxon>Anguilliformes</taxon>
        <taxon>Synaphobranchidae</taxon>
        <taxon>Synaphobranchus</taxon>
    </lineage>
</organism>